<name>A0A087TTF8_STEMI</name>
<dbReference type="InterPro" id="IPR007110">
    <property type="entry name" value="Ig-like_dom"/>
</dbReference>
<dbReference type="SUPFAM" id="SSF48726">
    <property type="entry name" value="Immunoglobulin"/>
    <property type="match status" value="1"/>
</dbReference>
<evidence type="ECO:0000313" key="3">
    <source>
        <dbReference type="EMBL" id="KFM68397.1"/>
    </source>
</evidence>
<evidence type="ECO:0000313" key="4">
    <source>
        <dbReference type="Proteomes" id="UP000054359"/>
    </source>
</evidence>
<dbReference type="Gene3D" id="2.60.40.10">
    <property type="entry name" value="Immunoglobulins"/>
    <property type="match status" value="1"/>
</dbReference>
<dbReference type="InterPro" id="IPR036179">
    <property type="entry name" value="Ig-like_dom_sf"/>
</dbReference>
<dbReference type="AlphaFoldDB" id="A0A087TTF8"/>
<evidence type="ECO:0000256" key="1">
    <source>
        <dbReference type="SAM" id="MobiDB-lite"/>
    </source>
</evidence>
<sequence length="35" mass="3914">MQKEGDSNFAITCRARGKPMPQVQWTHNGQTIPAD</sequence>
<keyword evidence="4" id="KW-1185">Reference proteome</keyword>
<gene>
    <name evidence="3" type="ORF">X975_24835</name>
</gene>
<proteinExistence type="predicted"/>
<evidence type="ECO:0000259" key="2">
    <source>
        <dbReference type="PROSITE" id="PS50835"/>
    </source>
</evidence>
<dbReference type="InterPro" id="IPR013783">
    <property type="entry name" value="Ig-like_fold"/>
</dbReference>
<dbReference type="Pfam" id="PF07679">
    <property type="entry name" value="I-set"/>
    <property type="match status" value="1"/>
</dbReference>
<dbReference type="EMBL" id="KK116662">
    <property type="protein sequence ID" value="KFM68397.1"/>
    <property type="molecule type" value="Genomic_DNA"/>
</dbReference>
<accession>A0A087TTF8</accession>
<feature type="compositionally biased region" description="Polar residues" evidence="1">
    <location>
        <begin position="23"/>
        <end position="35"/>
    </location>
</feature>
<feature type="region of interest" description="Disordered" evidence="1">
    <location>
        <begin position="1"/>
        <end position="35"/>
    </location>
</feature>
<feature type="domain" description="Ig-like" evidence="2">
    <location>
        <begin position="1"/>
        <end position="35"/>
    </location>
</feature>
<dbReference type="PROSITE" id="PS50835">
    <property type="entry name" value="IG_LIKE"/>
    <property type="match status" value="1"/>
</dbReference>
<dbReference type="InterPro" id="IPR013098">
    <property type="entry name" value="Ig_I-set"/>
</dbReference>
<feature type="non-terminal residue" evidence="3">
    <location>
        <position position="35"/>
    </location>
</feature>
<dbReference type="Proteomes" id="UP000054359">
    <property type="component" value="Unassembled WGS sequence"/>
</dbReference>
<protein>
    <recommendedName>
        <fullName evidence="2">Ig-like domain-containing protein</fullName>
    </recommendedName>
</protein>
<dbReference type="CDD" id="cd00096">
    <property type="entry name" value="Ig"/>
    <property type="match status" value="1"/>
</dbReference>
<organism evidence="3 4">
    <name type="scientific">Stegodyphus mimosarum</name>
    <name type="common">African social velvet spider</name>
    <dbReference type="NCBI Taxonomy" id="407821"/>
    <lineage>
        <taxon>Eukaryota</taxon>
        <taxon>Metazoa</taxon>
        <taxon>Ecdysozoa</taxon>
        <taxon>Arthropoda</taxon>
        <taxon>Chelicerata</taxon>
        <taxon>Arachnida</taxon>
        <taxon>Araneae</taxon>
        <taxon>Araneomorphae</taxon>
        <taxon>Entelegynae</taxon>
        <taxon>Eresoidea</taxon>
        <taxon>Eresidae</taxon>
        <taxon>Stegodyphus</taxon>
    </lineage>
</organism>
<reference evidence="3 4" key="1">
    <citation type="submission" date="2013-11" db="EMBL/GenBank/DDBJ databases">
        <title>Genome sequencing of Stegodyphus mimosarum.</title>
        <authorList>
            <person name="Bechsgaard J."/>
        </authorList>
    </citation>
    <scope>NUCLEOTIDE SEQUENCE [LARGE SCALE GENOMIC DNA]</scope>
</reference>
<dbReference type="OrthoDB" id="6133584at2759"/>